<evidence type="ECO:0000313" key="7">
    <source>
        <dbReference type="Proteomes" id="UP001642540"/>
    </source>
</evidence>
<dbReference type="PANTHER" id="PTHR24300">
    <property type="entry name" value="CYTOCHROME P450 508A4-RELATED"/>
    <property type="match status" value="1"/>
</dbReference>
<dbReference type="PRINTS" id="PR00385">
    <property type="entry name" value="P450"/>
</dbReference>
<accession>A0ABP1RF51</accession>
<evidence type="ECO:0000256" key="2">
    <source>
        <dbReference type="ARBA" id="ARBA00022723"/>
    </source>
</evidence>
<keyword evidence="3 5" id="KW-0408">Iron</keyword>
<dbReference type="InterPro" id="IPR002401">
    <property type="entry name" value="Cyt_P450_E_grp-I"/>
</dbReference>
<name>A0ABP1RF51_9HEXA</name>
<evidence type="ECO:0000256" key="1">
    <source>
        <dbReference type="ARBA" id="ARBA00010617"/>
    </source>
</evidence>
<keyword evidence="7" id="KW-1185">Reference proteome</keyword>
<keyword evidence="4 5" id="KW-0503">Monooxygenase</keyword>
<dbReference type="PRINTS" id="PR00463">
    <property type="entry name" value="EP450I"/>
</dbReference>
<comment type="caution">
    <text evidence="6">The sequence shown here is derived from an EMBL/GenBank/DDBJ whole genome shotgun (WGS) entry which is preliminary data.</text>
</comment>
<evidence type="ECO:0000256" key="3">
    <source>
        <dbReference type="ARBA" id="ARBA00023004"/>
    </source>
</evidence>
<sequence length="503" mass="58060">MIPILLCLVFGVLSLLLLVLFIRENFGTKKAPPGPFRFPLVGSLIQIAMIHPTQPYVAFSKMREKYGDIMTIKLGSVDAVVFNSGDVMEEYLTKTEFSDRYCNAWMQERTFHKQLGIIFGKYPDPWQEMRRFSIRTLRDFGYGKRNKMLSVIHDELTDIVYELKTSINENNGIHNFDSCYFTISTLNVLWSMLAGVRYEHRDPKLLRILKVMQEMMESCNFGNSFLLAYPQWKDWFPNWTGMTLQRNCFKEMNGFCQEFIEERRKLGIYKTEPENVVDEFLAEIDAHQHDSDTPYTDQQLIAIMNDLFMTGSESTSQTLGWCILYLIHNPKVQEKLQAEIDSVVPKGTFPVPEHESQLHYVRATLAETHRLGSVAPLLGPRVAGTDTFCGSYFIRKGTYIIANMHGVFRDKKHWKDPENFRPERFLDNGGNFKNDNWLKPFGFGKRACLGEPLASMNLLYYVTILLQNFSFFPAPNESMPSTEPVVGVTNGHQPFRALIKCRS</sequence>
<comment type="similarity">
    <text evidence="1 5">Belongs to the cytochrome P450 family.</text>
</comment>
<dbReference type="InterPro" id="IPR050182">
    <property type="entry name" value="Cytochrome_P450_fam2"/>
</dbReference>
<evidence type="ECO:0000313" key="6">
    <source>
        <dbReference type="EMBL" id="CAL8124694.1"/>
    </source>
</evidence>
<dbReference type="EMBL" id="CAXLJM020000068">
    <property type="protein sequence ID" value="CAL8124694.1"/>
    <property type="molecule type" value="Genomic_DNA"/>
</dbReference>
<dbReference type="InterPro" id="IPR017972">
    <property type="entry name" value="Cyt_P450_CS"/>
</dbReference>
<dbReference type="Gene3D" id="1.10.630.10">
    <property type="entry name" value="Cytochrome P450"/>
    <property type="match status" value="1"/>
</dbReference>
<evidence type="ECO:0000256" key="5">
    <source>
        <dbReference type="RuleBase" id="RU000461"/>
    </source>
</evidence>
<proteinExistence type="inferred from homology"/>
<organism evidence="6 7">
    <name type="scientific">Orchesella dallaii</name>
    <dbReference type="NCBI Taxonomy" id="48710"/>
    <lineage>
        <taxon>Eukaryota</taxon>
        <taxon>Metazoa</taxon>
        <taxon>Ecdysozoa</taxon>
        <taxon>Arthropoda</taxon>
        <taxon>Hexapoda</taxon>
        <taxon>Collembola</taxon>
        <taxon>Entomobryomorpha</taxon>
        <taxon>Entomobryoidea</taxon>
        <taxon>Orchesellidae</taxon>
        <taxon>Orchesellinae</taxon>
        <taxon>Orchesella</taxon>
    </lineage>
</organism>
<dbReference type="SUPFAM" id="SSF48264">
    <property type="entry name" value="Cytochrome P450"/>
    <property type="match status" value="1"/>
</dbReference>
<keyword evidence="5" id="KW-0349">Heme</keyword>
<keyword evidence="5" id="KW-0560">Oxidoreductase</keyword>
<keyword evidence="2 5" id="KW-0479">Metal-binding</keyword>
<dbReference type="PROSITE" id="PS00086">
    <property type="entry name" value="CYTOCHROME_P450"/>
    <property type="match status" value="1"/>
</dbReference>
<dbReference type="Pfam" id="PF00067">
    <property type="entry name" value="p450"/>
    <property type="match status" value="1"/>
</dbReference>
<dbReference type="PANTHER" id="PTHR24300:SF375">
    <property type="entry name" value="CYTOCHROME P450 FAMILY"/>
    <property type="match status" value="1"/>
</dbReference>
<dbReference type="InterPro" id="IPR036396">
    <property type="entry name" value="Cyt_P450_sf"/>
</dbReference>
<dbReference type="InterPro" id="IPR001128">
    <property type="entry name" value="Cyt_P450"/>
</dbReference>
<reference evidence="6 7" key="1">
    <citation type="submission" date="2024-08" db="EMBL/GenBank/DDBJ databases">
        <authorList>
            <person name="Cucini C."/>
            <person name="Frati F."/>
        </authorList>
    </citation>
    <scope>NUCLEOTIDE SEQUENCE [LARGE SCALE GENOMIC DNA]</scope>
</reference>
<dbReference type="Proteomes" id="UP001642540">
    <property type="component" value="Unassembled WGS sequence"/>
</dbReference>
<evidence type="ECO:0000256" key="4">
    <source>
        <dbReference type="ARBA" id="ARBA00023033"/>
    </source>
</evidence>
<gene>
    <name evidence="6" type="ORF">ODALV1_LOCUS20726</name>
</gene>
<protein>
    <recommendedName>
        <fullName evidence="8">Methyl farnesoate epoxidase</fullName>
    </recommendedName>
</protein>
<evidence type="ECO:0008006" key="8">
    <source>
        <dbReference type="Google" id="ProtNLM"/>
    </source>
</evidence>